<dbReference type="STRING" id="1316194.A0A1Q5UMV6"/>
<dbReference type="SUPFAM" id="SSF47616">
    <property type="entry name" value="GST C-terminal domain-like"/>
    <property type="match status" value="1"/>
</dbReference>
<comment type="similarity">
    <text evidence="1">Belongs to the GST superfamily.</text>
</comment>
<keyword evidence="5" id="KW-1185">Reference proteome</keyword>
<dbReference type="GO" id="GO:0016740">
    <property type="term" value="F:transferase activity"/>
    <property type="evidence" value="ECO:0007669"/>
    <property type="project" value="UniProtKB-KW"/>
</dbReference>
<dbReference type="AlphaFoldDB" id="A0A1Q5UMV6"/>
<dbReference type="InterPro" id="IPR010987">
    <property type="entry name" value="Glutathione-S-Trfase_C-like"/>
</dbReference>
<evidence type="ECO:0000259" key="2">
    <source>
        <dbReference type="PROSITE" id="PS50404"/>
    </source>
</evidence>
<protein>
    <submittedName>
        <fullName evidence="4">Glutathione S-transferase 3</fullName>
    </submittedName>
</protein>
<dbReference type="SFLD" id="SFLDG00358">
    <property type="entry name" value="Main_(cytGST)"/>
    <property type="match status" value="1"/>
</dbReference>
<dbReference type="PANTHER" id="PTHR44051">
    <property type="entry name" value="GLUTATHIONE S-TRANSFERASE-RELATED"/>
    <property type="match status" value="1"/>
</dbReference>
<dbReference type="PROSITE" id="PS50405">
    <property type="entry name" value="GST_CTER"/>
    <property type="match status" value="1"/>
</dbReference>
<dbReference type="InterPro" id="IPR004046">
    <property type="entry name" value="GST_C"/>
</dbReference>
<evidence type="ECO:0000256" key="1">
    <source>
        <dbReference type="ARBA" id="ARBA00007409"/>
    </source>
</evidence>
<dbReference type="Gene3D" id="1.20.1050.10">
    <property type="match status" value="1"/>
</dbReference>
<evidence type="ECO:0000313" key="5">
    <source>
        <dbReference type="Proteomes" id="UP000186955"/>
    </source>
</evidence>
<evidence type="ECO:0000259" key="3">
    <source>
        <dbReference type="PROSITE" id="PS50405"/>
    </source>
</evidence>
<dbReference type="Gene3D" id="3.40.30.10">
    <property type="entry name" value="Glutaredoxin"/>
    <property type="match status" value="1"/>
</dbReference>
<dbReference type="SFLD" id="SFLDS00019">
    <property type="entry name" value="Glutathione_Transferase_(cytos"/>
    <property type="match status" value="1"/>
</dbReference>
<feature type="domain" description="GST N-terminal" evidence="2">
    <location>
        <begin position="1"/>
        <end position="87"/>
    </location>
</feature>
<name>A0A1Q5UMV6_9EURO</name>
<dbReference type="SUPFAM" id="SSF52833">
    <property type="entry name" value="Thioredoxin-like"/>
    <property type="match status" value="1"/>
</dbReference>
<dbReference type="InterPro" id="IPR036282">
    <property type="entry name" value="Glutathione-S-Trfase_C_sf"/>
</dbReference>
<dbReference type="Proteomes" id="UP000186955">
    <property type="component" value="Unassembled WGS sequence"/>
</dbReference>
<feature type="domain" description="GST C-terminal" evidence="3">
    <location>
        <begin position="94"/>
        <end position="223"/>
    </location>
</feature>
<comment type="caution">
    <text evidence="4">The sequence shown here is derived from an EMBL/GenBank/DDBJ whole genome shotgun (WGS) entry which is preliminary data.</text>
</comment>
<sequence>MPLTLHHLGLSQSERIIWLAEELNLAYNFVHHKRDPIFAPQSIKDLHPAGTAPVMEDDPSPVTQSRIVLAESGAIIDYIIAVHGNGQFAPTPKDGETYANYLEWYHFANGSLQPALFSVLMTRGPASDPNSPVVVRTLAKWDQLLSMMENRLGETGAYLAGKTLTAADIMTIFTLTTMRGFCPVEYDGEKHKHILAYLERVGERPAYRRAMEICEGKEFVPLLGVKAEQFSLMKR</sequence>
<dbReference type="PROSITE" id="PS50404">
    <property type="entry name" value="GST_NTER"/>
    <property type="match status" value="1"/>
</dbReference>
<accession>A0A1Q5UMV6</accession>
<dbReference type="PANTHER" id="PTHR44051:SF9">
    <property type="entry name" value="GLUTATHIONE S-TRANSFERASE 1"/>
    <property type="match status" value="1"/>
</dbReference>
<dbReference type="Pfam" id="PF13409">
    <property type="entry name" value="GST_N_2"/>
    <property type="match status" value="1"/>
</dbReference>
<proteinExistence type="inferred from homology"/>
<dbReference type="InterPro" id="IPR004045">
    <property type="entry name" value="Glutathione_S-Trfase_N"/>
</dbReference>
<organism evidence="4 5">
    <name type="scientific">Penicillium subrubescens</name>
    <dbReference type="NCBI Taxonomy" id="1316194"/>
    <lineage>
        <taxon>Eukaryota</taxon>
        <taxon>Fungi</taxon>
        <taxon>Dikarya</taxon>
        <taxon>Ascomycota</taxon>
        <taxon>Pezizomycotina</taxon>
        <taxon>Eurotiomycetes</taxon>
        <taxon>Eurotiomycetidae</taxon>
        <taxon>Eurotiales</taxon>
        <taxon>Aspergillaceae</taxon>
        <taxon>Penicillium</taxon>
    </lineage>
</organism>
<evidence type="ECO:0000313" key="4">
    <source>
        <dbReference type="EMBL" id="OKP13826.1"/>
    </source>
</evidence>
<dbReference type="Pfam" id="PF00043">
    <property type="entry name" value="GST_C"/>
    <property type="match status" value="1"/>
</dbReference>
<gene>
    <name evidence="4" type="ORF">PENSUB_401</name>
</gene>
<dbReference type="CDD" id="cd03046">
    <property type="entry name" value="GST_N_GTT1_like"/>
    <property type="match status" value="1"/>
</dbReference>
<reference evidence="4 5" key="1">
    <citation type="submission" date="2016-10" db="EMBL/GenBank/DDBJ databases">
        <title>Genome sequence of the ascomycete fungus Penicillium subrubescens.</title>
        <authorList>
            <person name="De Vries R.P."/>
            <person name="Peng M."/>
            <person name="Dilokpimol A."/>
            <person name="Hilden K."/>
            <person name="Makela M.R."/>
            <person name="Grigoriev I."/>
            <person name="Riley R."/>
            <person name="Granchi Z."/>
        </authorList>
    </citation>
    <scope>NUCLEOTIDE SEQUENCE [LARGE SCALE GENOMIC DNA]</scope>
    <source>
        <strain evidence="4 5">CBS 132785</strain>
    </source>
</reference>
<dbReference type="InterPro" id="IPR036249">
    <property type="entry name" value="Thioredoxin-like_sf"/>
</dbReference>
<dbReference type="InterPro" id="IPR040079">
    <property type="entry name" value="Glutathione_S-Trfase"/>
</dbReference>
<keyword evidence="4" id="KW-0808">Transferase</keyword>
<dbReference type="EMBL" id="MNBE01000123">
    <property type="protein sequence ID" value="OKP13826.1"/>
    <property type="molecule type" value="Genomic_DNA"/>
</dbReference>